<reference evidence="3" key="1">
    <citation type="submission" date="2023-02" db="EMBL/GenBank/DDBJ databases">
        <title>Genome of toxic invasive species Heracleum sosnowskyi carries increased number of genes despite the absence of recent whole-genome duplications.</title>
        <authorList>
            <person name="Schelkunov M."/>
            <person name="Shtratnikova V."/>
            <person name="Makarenko M."/>
            <person name="Klepikova A."/>
            <person name="Omelchenko D."/>
            <person name="Novikova G."/>
            <person name="Obukhova E."/>
            <person name="Bogdanov V."/>
            <person name="Penin A."/>
            <person name="Logacheva M."/>
        </authorList>
    </citation>
    <scope>NUCLEOTIDE SEQUENCE</scope>
    <source>
        <strain evidence="3">Hsosn_3</strain>
        <tissue evidence="3">Leaf</tissue>
    </source>
</reference>
<dbReference type="PANTHER" id="PTHR10438:SF463">
    <property type="entry name" value="THIOREDOXIN"/>
    <property type="match status" value="1"/>
</dbReference>
<organism evidence="3 4">
    <name type="scientific">Heracleum sosnowskyi</name>
    <dbReference type="NCBI Taxonomy" id="360622"/>
    <lineage>
        <taxon>Eukaryota</taxon>
        <taxon>Viridiplantae</taxon>
        <taxon>Streptophyta</taxon>
        <taxon>Embryophyta</taxon>
        <taxon>Tracheophyta</taxon>
        <taxon>Spermatophyta</taxon>
        <taxon>Magnoliopsida</taxon>
        <taxon>eudicotyledons</taxon>
        <taxon>Gunneridae</taxon>
        <taxon>Pentapetalae</taxon>
        <taxon>asterids</taxon>
        <taxon>campanulids</taxon>
        <taxon>Apiales</taxon>
        <taxon>Apiaceae</taxon>
        <taxon>Apioideae</taxon>
        <taxon>apioid superclade</taxon>
        <taxon>Tordylieae</taxon>
        <taxon>Tordyliinae</taxon>
        <taxon>Heracleum</taxon>
    </lineage>
</organism>
<accession>A0AAD8GM03</accession>
<dbReference type="SUPFAM" id="SSF52833">
    <property type="entry name" value="Thioredoxin-like"/>
    <property type="match status" value="1"/>
</dbReference>
<dbReference type="EMBL" id="JAUIZM010000103">
    <property type="protein sequence ID" value="KAK1349214.1"/>
    <property type="molecule type" value="Genomic_DNA"/>
</dbReference>
<keyword evidence="4" id="KW-1185">Reference proteome</keyword>
<protein>
    <submittedName>
        <fullName evidence="3">Monodehydroascorbate reductase (NADH)</fullName>
    </submittedName>
</protein>
<dbReference type="EMBL" id="JAUIZM010000103">
    <property type="protein sequence ID" value="KAK1349216.1"/>
    <property type="molecule type" value="Genomic_DNA"/>
</dbReference>
<dbReference type="Proteomes" id="UP001237642">
    <property type="component" value="Unassembled WGS sequence"/>
</dbReference>
<evidence type="ECO:0000259" key="1">
    <source>
        <dbReference type="PROSITE" id="PS51352"/>
    </source>
</evidence>
<name>A0AAD8GM03_9APIA</name>
<reference evidence="3" key="2">
    <citation type="submission" date="2023-05" db="EMBL/GenBank/DDBJ databases">
        <authorList>
            <person name="Schelkunov M.I."/>
        </authorList>
    </citation>
    <scope>NUCLEOTIDE SEQUENCE</scope>
    <source>
        <strain evidence="3">Hsosn_3</strain>
        <tissue evidence="3">Leaf</tissue>
    </source>
</reference>
<sequence>MGANQSAVYASDGTTESFMPKKFASSGANDLFMPKKTGQVLIFHSSSKWKNHFQSSKETNKLMDIHFTATWCGPCRTMEPIIHDFAAKYVGVEFIQIDVDELEGVAREYAVQALPAFILIKKGKSVDKVVGAEKAALQKKIEKYMI</sequence>
<dbReference type="PANTHER" id="PTHR10438">
    <property type="entry name" value="THIOREDOXIN"/>
    <property type="match status" value="1"/>
</dbReference>
<evidence type="ECO:0000313" key="4">
    <source>
        <dbReference type="Proteomes" id="UP001237642"/>
    </source>
</evidence>
<dbReference type="Pfam" id="PF00085">
    <property type="entry name" value="Thioredoxin"/>
    <property type="match status" value="1"/>
</dbReference>
<dbReference type="InterPro" id="IPR036249">
    <property type="entry name" value="Thioredoxin-like_sf"/>
</dbReference>
<dbReference type="InterPro" id="IPR013766">
    <property type="entry name" value="Thioredoxin_domain"/>
</dbReference>
<dbReference type="InterPro" id="IPR050620">
    <property type="entry name" value="Thioredoxin_H-type-like"/>
</dbReference>
<evidence type="ECO:0000313" key="2">
    <source>
        <dbReference type="EMBL" id="KAK1349214.1"/>
    </source>
</evidence>
<gene>
    <name evidence="2" type="ORF">POM88_054848</name>
    <name evidence="3" type="ORF">POM88_054850</name>
</gene>
<comment type="caution">
    <text evidence="3">The sequence shown here is derived from an EMBL/GenBank/DDBJ whole genome shotgun (WGS) entry which is preliminary data.</text>
</comment>
<dbReference type="AlphaFoldDB" id="A0AAD8GM03"/>
<proteinExistence type="predicted"/>
<dbReference type="CDD" id="cd02947">
    <property type="entry name" value="TRX_family"/>
    <property type="match status" value="1"/>
</dbReference>
<dbReference type="PROSITE" id="PS51352">
    <property type="entry name" value="THIOREDOXIN_2"/>
    <property type="match status" value="1"/>
</dbReference>
<dbReference type="Gene3D" id="3.40.30.10">
    <property type="entry name" value="Glutaredoxin"/>
    <property type="match status" value="1"/>
</dbReference>
<feature type="domain" description="Thioredoxin" evidence="1">
    <location>
        <begin position="22"/>
        <end position="146"/>
    </location>
</feature>
<evidence type="ECO:0000313" key="3">
    <source>
        <dbReference type="EMBL" id="KAK1349216.1"/>
    </source>
</evidence>